<comment type="caution">
    <text evidence="5">The sequence shown here is derived from an EMBL/GenBank/DDBJ whole genome shotgun (WGS) entry which is preliminary data.</text>
</comment>
<feature type="transmembrane region" description="Helical" evidence="3">
    <location>
        <begin position="12"/>
        <end position="32"/>
    </location>
</feature>
<dbReference type="SUPFAM" id="SSF52768">
    <property type="entry name" value="Arginase/deacetylase"/>
    <property type="match status" value="1"/>
</dbReference>
<protein>
    <recommendedName>
        <fullName evidence="4">Histone deacetylase domain-containing protein</fullName>
    </recommendedName>
</protein>
<dbReference type="OrthoDB" id="437693at2759"/>
<evidence type="ECO:0000256" key="3">
    <source>
        <dbReference type="SAM" id="Phobius"/>
    </source>
</evidence>
<evidence type="ECO:0000256" key="1">
    <source>
        <dbReference type="ARBA" id="ARBA00022801"/>
    </source>
</evidence>
<dbReference type="GO" id="GO:0000118">
    <property type="term" value="C:histone deacetylase complex"/>
    <property type="evidence" value="ECO:0007669"/>
    <property type="project" value="TreeGrafter"/>
</dbReference>
<keyword evidence="3" id="KW-1133">Transmembrane helix</keyword>
<dbReference type="PRINTS" id="PR01270">
    <property type="entry name" value="HDASUPER"/>
</dbReference>
<gene>
    <name evidence="5" type="ORF">B4U80_02356</name>
</gene>
<dbReference type="Pfam" id="PF00850">
    <property type="entry name" value="Hist_deacetyl"/>
    <property type="match status" value="1"/>
</dbReference>
<dbReference type="Proteomes" id="UP000288716">
    <property type="component" value="Unassembled WGS sequence"/>
</dbReference>
<dbReference type="STRING" id="299467.A0A443SW35"/>
<keyword evidence="1" id="KW-0378">Hydrolase</keyword>
<name>A0A443SW35_9ACAR</name>
<dbReference type="GO" id="GO:0141221">
    <property type="term" value="F:histone deacetylase activity, hydrolytic mechanism"/>
    <property type="evidence" value="ECO:0007669"/>
    <property type="project" value="UniProtKB-EC"/>
</dbReference>
<dbReference type="Gene3D" id="3.40.800.20">
    <property type="entry name" value="Histone deacetylase domain"/>
    <property type="match status" value="1"/>
</dbReference>
<keyword evidence="3" id="KW-0812">Transmembrane</keyword>
<dbReference type="VEuPathDB" id="VectorBase:LDEU000324"/>
<sequence>LNGIRFQDRLINLGLLAACGLLIVGTIVTLIFVKFSAINLVALIVIGSYAGSTVTLLYWYRLENEQKDGASITADNERRRASYQSNHLLHQFETSEMTRNIIFNTNYDISFYKLENLHAFDCKKWGKIAKRLEDHFRLINSRKKCGIKFISPTHPINDDELSLVHPQTFLTKINSCKFTIIRATEVALLCAIPMCLIRRHLLIPLRWQTAGTVLAGFVAIKRGWAINLGGGFHHCSATSAGGFCLFADITLSIKYLWKHVNSDMKVIIVDLDAHQGNGHARDVLSMNRKDRNKVYIMDMFNGSIYPGDEVAKEGISRMIVLKSYTGDENYLQLLRFHLNEALNEFSADFIVYNAGTDILRGDPLGALNISPEGVKQRDEFVFTVAKQRNIPIVMLTSGGYQMNNAEVIANSIINLFAKNIIS</sequence>
<feature type="non-terminal residue" evidence="5">
    <location>
        <position position="1"/>
    </location>
</feature>
<evidence type="ECO:0000313" key="5">
    <source>
        <dbReference type="EMBL" id="RWS31714.1"/>
    </source>
</evidence>
<dbReference type="InterPro" id="IPR000286">
    <property type="entry name" value="HDACs"/>
</dbReference>
<reference evidence="5 6" key="1">
    <citation type="journal article" date="2018" name="Gigascience">
        <title>Genomes of trombidid mites reveal novel predicted allergens and laterally-transferred genes associated with secondary metabolism.</title>
        <authorList>
            <person name="Dong X."/>
            <person name="Chaisiri K."/>
            <person name="Xia D."/>
            <person name="Armstrong S.D."/>
            <person name="Fang Y."/>
            <person name="Donnelly M.J."/>
            <person name="Kadowaki T."/>
            <person name="McGarry J.W."/>
            <person name="Darby A.C."/>
            <person name="Makepeace B.L."/>
        </authorList>
    </citation>
    <scope>NUCLEOTIDE SEQUENCE [LARGE SCALE GENOMIC DNA]</scope>
    <source>
        <strain evidence="5">UoL-UT</strain>
    </source>
</reference>
<feature type="transmembrane region" description="Helical" evidence="3">
    <location>
        <begin position="38"/>
        <end position="60"/>
    </location>
</feature>
<organism evidence="5 6">
    <name type="scientific">Leptotrombidium deliense</name>
    <dbReference type="NCBI Taxonomy" id="299467"/>
    <lineage>
        <taxon>Eukaryota</taxon>
        <taxon>Metazoa</taxon>
        <taxon>Ecdysozoa</taxon>
        <taxon>Arthropoda</taxon>
        <taxon>Chelicerata</taxon>
        <taxon>Arachnida</taxon>
        <taxon>Acari</taxon>
        <taxon>Acariformes</taxon>
        <taxon>Trombidiformes</taxon>
        <taxon>Prostigmata</taxon>
        <taxon>Anystina</taxon>
        <taxon>Parasitengona</taxon>
        <taxon>Trombiculoidea</taxon>
        <taxon>Trombiculidae</taxon>
        <taxon>Leptotrombidium</taxon>
    </lineage>
</organism>
<evidence type="ECO:0000256" key="2">
    <source>
        <dbReference type="ARBA" id="ARBA00048287"/>
    </source>
</evidence>
<evidence type="ECO:0000259" key="4">
    <source>
        <dbReference type="Pfam" id="PF00850"/>
    </source>
</evidence>
<evidence type="ECO:0000313" key="6">
    <source>
        <dbReference type="Proteomes" id="UP000288716"/>
    </source>
</evidence>
<dbReference type="GO" id="GO:0040029">
    <property type="term" value="P:epigenetic regulation of gene expression"/>
    <property type="evidence" value="ECO:0007669"/>
    <property type="project" value="TreeGrafter"/>
</dbReference>
<keyword evidence="3" id="KW-0472">Membrane</keyword>
<dbReference type="InterPro" id="IPR023801">
    <property type="entry name" value="His_deacetylse_dom"/>
</dbReference>
<dbReference type="PANTHER" id="PTHR10625">
    <property type="entry name" value="HISTONE DEACETYLASE HDAC1-RELATED"/>
    <property type="match status" value="1"/>
</dbReference>
<dbReference type="AlphaFoldDB" id="A0A443SW35"/>
<dbReference type="PANTHER" id="PTHR10625:SF23">
    <property type="entry name" value="HISTONE DEACETYLASE 11"/>
    <property type="match status" value="1"/>
</dbReference>
<comment type="catalytic activity">
    <reaction evidence="2">
        <text>N(6)-acetyl-L-lysyl-[histone] + H2O = L-lysyl-[histone] + acetate</text>
        <dbReference type="Rhea" id="RHEA:58196"/>
        <dbReference type="Rhea" id="RHEA-COMP:9845"/>
        <dbReference type="Rhea" id="RHEA-COMP:11338"/>
        <dbReference type="ChEBI" id="CHEBI:15377"/>
        <dbReference type="ChEBI" id="CHEBI:29969"/>
        <dbReference type="ChEBI" id="CHEBI:30089"/>
        <dbReference type="ChEBI" id="CHEBI:61930"/>
        <dbReference type="EC" id="3.5.1.98"/>
    </reaction>
</comment>
<proteinExistence type="predicted"/>
<keyword evidence="6" id="KW-1185">Reference proteome</keyword>
<accession>A0A443SW35</accession>
<feature type="domain" description="Histone deacetylase" evidence="4">
    <location>
        <begin position="122"/>
        <end position="413"/>
    </location>
</feature>
<dbReference type="InterPro" id="IPR044150">
    <property type="entry name" value="HDAC_classIV"/>
</dbReference>
<dbReference type="EMBL" id="NCKV01000082">
    <property type="protein sequence ID" value="RWS31714.1"/>
    <property type="molecule type" value="Genomic_DNA"/>
</dbReference>
<dbReference type="CDD" id="cd09993">
    <property type="entry name" value="HDAC_classIV"/>
    <property type="match status" value="1"/>
</dbReference>
<dbReference type="InterPro" id="IPR037138">
    <property type="entry name" value="His_deacetylse_dom_sf"/>
</dbReference>
<dbReference type="InterPro" id="IPR023696">
    <property type="entry name" value="Ureohydrolase_dom_sf"/>
</dbReference>